<evidence type="ECO:0008006" key="6">
    <source>
        <dbReference type="Google" id="ProtNLM"/>
    </source>
</evidence>
<feature type="region of interest" description="Disordered" evidence="1">
    <location>
        <begin position="204"/>
        <end position="225"/>
    </location>
</feature>
<organism evidence="4 5">
    <name type="scientific">Nocardioides mangrovi</name>
    <dbReference type="NCBI Taxonomy" id="2874580"/>
    <lineage>
        <taxon>Bacteria</taxon>
        <taxon>Bacillati</taxon>
        <taxon>Actinomycetota</taxon>
        <taxon>Actinomycetes</taxon>
        <taxon>Propionibacteriales</taxon>
        <taxon>Nocardioidaceae</taxon>
        <taxon>Nocardioides</taxon>
    </lineage>
</organism>
<dbReference type="EMBL" id="JAIQZJ010000011">
    <property type="protein sequence ID" value="MBZ5740030.1"/>
    <property type="molecule type" value="Genomic_DNA"/>
</dbReference>
<dbReference type="RefSeq" id="WP_224124385.1">
    <property type="nucleotide sequence ID" value="NZ_JAIQZJ010000011.1"/>
</dbReference>
<dbReference type="Proteomes" id="UP000780875">
    <property type="component" value="Unassembled WGS sequence"/>
</dbReference>
<keyword evidence="2" id="KW-1133">Transmembrane helix</keyword>
<evidence type="ECO:0000256" key="1">
    <source>
        <dbReference type="SAM" id="MobiDB-lite"/>
    </source>
</evidence>
<accession>A0ABS7UIE5</accession>
<evidence type="ECO:0000313" key="4">
    <source>
        <dbReference type="EMBL" id="MBZ5740799.1"/>
    </source>
</evidence>
<name>A0ABS7UIE5_9ACTN</name>
<evidence type="ECO:0000313" key="3">
    <source>
        <dbReference type="EMBL" id="MBZ5740030.1"/>
    </source>
</evidence>
<reference evidence="4 5" key="1">
    <citation type="submission" date="2021-09" db="EMBL/GenBank/DDBJ databases">
        <title>Whole genome sequence of Nocardioides sp. GBK3QG-3.</title>
        <authorList>
            <person name="Tuo L."/>
        </authorList>
    </citation>
    <scope>NUCLEOTIDE SEQUENCE [LARGE SCALE GENOMIC DNA]</scope>
    <source>
        <strain evidence="4 5">GBK3QG-3</strain>
    </source>
</reference>
<dbReference type="InterPro" id="IPR014717">
    <property type="entry name" value="Transl_elong_EF1B/ribsomal_bS6"/>
</dbReference>
<feature type="transmembrane region" description="Helical" evidence="2">
    <location>
        <begin position="6"/>
        <end position="28"/>
    </location>
</feature>
<sequence>MNPRSFPGTVAIGTVAVVAVAALSWLFLLHPLLEETGDVHATTQSTQERNLEMTSQVTALRRERDELPAYDRLAATLAGAFPGTADQPGFFRAVTAAATDAGIPAQAITTLSPSAPVLLDATGQPITEDTRASTPSPPRAGLARQTVSVVVTCDDAQARRLLANLEHMRRAFLVSSLSVAAAPDGGPALIVSVTGSTYVAPPVSYAAADSPPDGADRASVTESQG</sequence>
<dbReference type="Gene3D" id="3.30.70.60">
    <property type="match status" value="1"/>
</dbReference>
<keyword evidence="2" id="KW-0812">Transmembrane</keyword>
<evidence type="ECO:0000256" key="2">
    <source>
        <dbReference type="SAM" id="Phobius"/>
    </source>
</evidence>
<comment type="caution">
    <text evidence="4">The sequence shown here is derived from an EMBL/GenBank/DDBJ whole genome shotgun (WGS) entry which is preliminary data.</text>
</comment>
<keyword evidence="2" id="KW-0472">Membrane</keyword>
<proteinExistence type="predicted"/>
<dbReference type="EMBL" id="JAIQZJ010000017">
    <property type="protein sequence ID" value="MBZ5740799.1"/>
    <property type="molecule type" value="Genomic_DNA"/>
</dbReference>
<keyword evidence="5" id="KW-1185">Reference proteome</keyword>
<protein>
    <recommendedName>
        <fullName evidence="6">Type 4a pilus biogenesis protein PilO</fullName>
    </recommendedName>
</protein>
<gene>
    <name evidence="3" type="ORF">K8U61_17780</name>
    <name evidence="4" type="ORF">K8U61_21695</name>
</gene>
<evidence type="ECO:0000313" key="5">
    <source>
        <dbReference type="Proteomes" id="UP000780875"/>
    </source>
</evidence>